<name>A0A9P6H0N3_9MICR</name>
<keyword evidence="2" id="KW-1133">Transmembrane helix</keyword>
<keyword evidence="2" id="KW-0812">Transmembrane</keyword>
<keyword evidence="2" id="KW-0472">Membrane</keyword>
<dbReference type="EMBL" id="SBJO01000062">
    <property type="protein sequence ID" value="KAF9763677.1"/>
    <property type="molecule type" value="Genomic_DNA"/>
</dbReference>
<evidence type="ECO:0000256" key="3">
    <source>
        <dbReference type="SAM" id="SignalP"/>
    </source>
</evidence>
<proteinExistence type="predicted"/>
<feature type="chain" id="PRO_5040335453" evidence="3">
    <location>
        <begin position="21"/>
        <end position="452"/>
    </location>
</feature>
<feature type="region of interest" description="Disordered" evidence="1">
    <location>
        <begin position="398"/>
        <end position="423"/>
    </location>
</feature>
<dbReference type="OrthoDB" id="10416454at2759"/>
<keyword evidence="3" id="KW-0732">Signal</keyword>
<evidence type="ECO:0000256" key="2">
    <source>
        <dbReference type="SAM" id="Phobius"/>
    </source>
</evidence>
<feature type="compositionally biased region" description="Acidic residues" evidence="1">
    <location>
        <begin position="401"/>
        <end position="413"/>
    </location>
</feature>
<evidence type="ECO:0000313" key="4">
    <source>
        <dbReference type="EMBL" id="KAF9763677.1"/>
    </source>
</evidence>
<evidence type="ECO:0000313" key="5">
    <source>
        <dbReference type="Proteomes" id="UP000740883"/>
    </source>
</evidence>
<feature type="transmembrane region" description="Helical" evidence="2">
    <location>
        <begin position="430"/>
        <end position="451"/>
    </location>
</feature>
<evidence type="ECO:0000256" key="1">
    <source>
        <dbReference type="SAM" id="MobiDB-lite"/>
    </source>
</evidence>
<dbReference type="AlphaFoldDB" id="A0A9P6H0N3"/>
<dbReference type="Proteomes" id="UP000740883">
    <property type="component" value="Unassembled WGS sequence"/>
</dbReference>
<accession>A0A9P6H0N3</accession>
<reference evidence="4 5" key="1">
    <citation type="journal article" date="2020" name="Genome Biol. Evol.">
        <title>Comparative genomics of strictly vertically transmitted, feminizing microsporidia endosymbionts of amphipod crustaceans.</title>
        <authorList>
            <person name="Cormier A."/>
            <person name="Chebbi M.A."/>
            <person name="Giraud I."/>
            <person name="Wattier R."/>
            <person name="Teixeira M."/>
            <person name="Gilbert C."/>
            <person name="Rigaud T."/>
            <person name="Cordaux R."/>
        </authorList>
    </citation>
    <scope>NUCLEOTIDE SEQUENCE [LARGE SCALE GENOMIC DNA]</scope>
    <source>
        <strain evidence="4 5">Ou3-Ou53</strain>
    </source>
</reference>
<feature type="signal peptide" evidence="3">
    <location>
        <begin position="1"/>
        <end position="20"/>
    </location>
</feature>
<sequence length="452" mass="50510">MKIQLLPILFSAVFSHRSIACEEVDLHKIYKISRCVPSSKQNQPPVCTEVVQKINGVKIDYCQDDESVVIRFNTDGDLLTEDVTLQISPAENSKPNLMTVKTFEDIENQIAISTNKQGLSIVLTPNLPEGEIVLVYNGEVDVKLDSKVEDLATAQKYTFKSPFFINQTTPVNTEVDNSDFRLKDFKGSCKLLCEFLYTARQLRKSFKIGEVPVDIVDELALSFNAERVRNEMYKKCDTKPVCATTSLVNIIGEEDKISDLSWNLDVETIIKPSCQFQQDTLSILISNAVAISAIFDIVDFECDESDSFYCYAKALVEINETITIYDACTILSKTVESFGYRSPEYRHLYLDCMKDLKIDTRTFTKTTISSSSALQSTLKNHISPMCGDLDVAVETTATVETTEEVEEKEEEPTSESTKPKDEGMSTTKKVVIISAVVVVVVSVTVGAVMFFT</sequence>
<organism evidence="4 5">
    <name type="scientific">Nosema granulosis</name>
    <dbReference type="NCBI Taxonomy" id="83296"/>
    <lineage>
        <taxon>Eukaryota</taxon>
        <taxon>Fungi</taxon>
        <taxon>Fungi incertae sedis</taxon>
        <taxon>Microsporidia</taxon>
        <taxon>Nosematidae</taxon>
        <taxon>Nosema</taxon>
    </lineage>
</organism>
<comment type="caution">
    <text evidence="4">The sequence shown here is derived from an EMBL/GenBank/DDBJ whole genome shotgun (WGS) entry which is preliminary data.</text>
</comment>
<gene>
    <name evidence="4" type="ORF">NGRA_1130</name>
</gene>
<keyword evidence="5" id="KW-1185">Reference proteome</keyword>
<protein>
    <submittedName>
        <fullName evidence="4">Uncharacterized protein</fullName>
    </submittedName>
</protein>